<sequence>MQYFFLDESGVLGLSEKTSQYFVLTILQTRELNRLKNAIRRQKKIFHDLGWPKDEEIKGTVLHGCQHIAGVSEKLLRDRRTYIGNFIQEIINAGITVHYTVVNRLRITDNLRAAPYGVAYNYFAGKLLSGIHAGKIREPISLVVDQRHTSPQNGVPFTTYVQTRIITECDHRHAFTVRHEDSREWLGLQAADMISWGLFRHYEHGDSAFRKLITPRLGVRCAWVV</sequence>
<evidence type="ECO:0000313" key="3">
    <source>
        <dbReference type="Proteomes" id="UP000050497"/>
    </source>
</evidence>
<evidence type="ECO:0000313" key="2">
    <source>
        <dbReference type="EMBL" id="SCC79619.1"/>
    </source>
</evidence>
<gene>
    <name evidence="2" type="ORF">GA0071312_1042</name>
    <name evidence="1" type="ORF">HLUCCO17_16560</name>
</gene>
<reference evidence="1 3" key="1">
    <citation type="submission" date="2015-09" db="EMBL/GenBank/DDBJ databases">
        <title>Identification and resolution of microdiversity through metagenomic sequencing of parallel consortia.</title>
        <authorList>
            <person name="Nelson W.C."/>
            <person name="Romine M.F."/>
            <person name="Lindemann S.R."/>
        </authorList>
    </citation>
    <scope>NUCLEOTIDE SEQUENCE [LARGE SCALE GENOMIC DNA]</scope>
    <source>
        <strain evidence="1">HL-109</strain>
    </source>
</reference>
<accession>A0A0P8A1J4</accession>
<dbReference type="Pfam" id="PF12686">
    <property type="entry name" value="DUF3800"/>
    <property type="match status" value="1"/>
</dbReference>
<proteinExistence type="predicted"/>
<dbReference type="Proteomes" id="UP000182800">
    <property type="component" value="Unassembled WGS sequence"/>
</dbReference>
<organism evidence="1 3">
    <name type="scientific">Saliniramus fredricksonii</name>
    <dbReference type="NCBI Taxonomy" id="1653334"/>
    <lineage>
        <taxon>Bacteria</taxon>
        <taxon>Pseudomonadati</taxon>
        <taxon>Pseudomonadota</taxon>
        <taxon>Alphaproteobacteria</taxon>
        <taxon>Hyphomicrobiales</taxon>
        <taxon>Salinarimonadaceae</taxon>
        <taxon>Saliniramus</taxon>
    </lineage>
</organism>
<reference evidence="2 4" key="2">
    <citation type="submission" date="2016-08" db="EMBL/GenBank/DDBJ databases">
        <authorList>
            <person name="Varghese N."/>
            <person name="Submissions Spin"/>
        </authorList>
    </citation>
    <scope>NUCLEOTIDE SEQUENCE [LARGE SCALE GENOMIC DNA]</scope>
    <source>
        <strain evidence="2 4">HL-109</strain>
    </source>
</reference>
<dbReference type="OrthoDB" id="8481543at2"/>
<dbReference type="AlphaFoldDB" id="A0A0P8A1J4"/>
<comment type="caution">
    <text evidence="1">The sequence shown here is derived from an EMBL/GenBank/DDBJ whole genome shotgun (WGS) entry which is preliminary data.</text>
</comment>
<dbReference type="EMBL" id="LJSX01000037">
    <property type="protein sequence ID" value="KPQ09015.1"/>
    <property type="molecule type" value="Genomic_DNA"/>
</dbReference>
<dbReference type="InterPro" id="IPR024524">
    <property type="entry name" value="DUF3800"/>
</dbReference>
<name>A0A0P8A1J4_9HYPH</name>
<evidence type="ECO:0000313" key="1">
    <source>
        <dbReference type="EMBL" id="KPQ09015.1"/>
    </source>
</evidence>
<dbReference type="EMBL" id="FMBM01000001">
    <property type="protein sequence ID" value="SCC79619.1"/>
    <property type="molecule type" value="Genomic_DNA"/>
</dbReference>
<dbReference type="Proteomes" id="UP000050497">
    <property type="component" value="Unassembled WGS sequence"/>
</dbReference>
<evidence type="ECO:0000313" key="4">
    <source>
        <dbReference type="Proteomes" id="UP000182800"/>
    </source>
</evidence>
<evidence type="ECO:0008006" key="5">
    <source>
        <dbReference type="Google" id="ProtNLM"/>
    </source>
</evidence>
<protein>
    <recommendedName>
        <fullName evidence="5">DUF3800 domain-containing protein</fullName>
    </recommendedName>
</protein>
<dbReference type="RefSeq" id="WP_074443864.1">
    <property type="nucleotide sequence ID" value="NZ_FMBM01000001.1"/>
</dbReference>
<keyword evidence="4" id="KW-1185">Reference proteome</keyword>